<protein>
    <submittedName>
        <fullName evidence="1">Uncharacterized protein</fullName>
    </submittedName>
</protein>
<dbReference type="EMBL" id="CADCVQ010000142">
    <property type="protein sequence ID" value="CAA9520883.1"/>
    <property type="molecule type" value="Genomic_DNA"/>
</dbReference>
<accession>A0A6J4TFQ3</accession>
<sequence length="185" mass="20554">MASPNVSGQAYAFMAMTPVMPGEEQPLAEYLRGLRARGPSPLARLARTHLARFVIVPDFKNDPTWKQRHEEHLDLNYLIFTSNLDGDLDSYLDELCEKLAPEAKEIWGRCVGCPESAEGAALKTYLRHNQIDTGIFFAAYGEATVATVRKALREREKMIAFAIRAQGMAPAALHEAFLAEFIGAQ</sequence>
<name>A0A6J4TFQ3_9ACTN</name>
<organism evidence="1">
    <name type="scientific">uncultured Solirubrobacteraceae bacterium</name>
    <dbReference type="NCBI Taxonomy" id="1162706"/>
    <lineage>
        <taxon>Bacteria</taxon>
        <taxon>Bacillati</taxon>
        <taxon>Actinomycetota</taxon>
        <taxon>Thermoleophilia</taxon>
        <taxon>Solirubrobacterales</taxon>
        <taxon>Solirubrobacteraceae</taxon>
        <taxon>environmental samples</taxon>
    </lineage>
</organism>
<proteinExistence type="predicted"/>
<evidence type="ECO:0000313" key="1">
    <source>
        <dbReference type="EMBL" id="CAA9520883.1"/>
    </source>
</evidence>
<reference evidence="1" key="1">
    <citation type="submission" date="2020-02" db="EMBL/GenBank/DDBJ databases">
        <authorList>
            <person name="Meier V. D."/>
        </authorList>
    </citation>
    <scope>NUCLEOTIDE SEQUENCE</scope>
    <source>
        <strain evidence="1">AVDCRST_MAG67</strain>
    </source>
</reference>
<dbReference type="AlphaFoldDB" id="A0A6J4TFQ3"/>
<gene>
    <name evidence="1" type="ORF">AVDCRST_MAG67-3362</name>
</gene>